<dbReference type="Gene3D" id="3.40.1010.10">
    <property type="entry name" value="Cobalt-precorrin-4 Transmethylase, Domain 1"/>
    <property type="match status" value="1"/>
</dbReference>
<keyword evidence="6" id="KW-0949">S-adenosyl-L-methionine</keyword>
<dbReference type="GO" id="GO:0030788">
    <property type="term" value="F:precorrin-2 C20-methyltransferase activity"/>
    <property type="evidence" value="ECO:0007669"/>
    <property type="project" value="UniProtKB-EC"/>
</dbReference>
<dbReference type="InterPro" id="IPR014776">
    <property type="entry name" value="4pyrrole_Mease_sub2"/>
</dbReference>
<dbReference type="UniPathway" id="UPA00148"/>
<accession>A0A5Q2MZM7</accession>
<dbReference type="InterPro" id="IPR000878">
    <property type="entry name" value="4pyrrol_Mease"/>
</dbReference>
<dbReference type="InterPro" id="IPR014777">
    <property type="entry name" value="4pyrrole_Mease_sub1"/>
</dbReference>
<dbReference type="RefSeq" id="WP_153724392.1">
    <property type="nucleotide sequence ID" value="NZ_CP045875.1"/>
</dbReference>
<dbReference type="EMBL" id="CP045875">
    <property type="protein sequence ID" value="QGG46903.1"/>
    <property type="molecule type" value="Genomic_DNA"/>
</dbReference>
<dbReference type="KEGG" id="hcv:FTV88_0725"/>
<evidence type="ECO:0000313" key="9">
    <source>
        <dbReference type="EMBL" id="QGG46903.1"/>
    </source>
</evidence>
<evidence type="ECO:0000256" key="6">
    <source>
        <dbReference type="ARBA" id="ARBA00022691"/>
    </source>
</evidence>
<dbReference type="SUPFAM" id="SSF53790">
    <property type="entry name" value="Tetrapyrrole methylase"/>
    <property type="match status" value="1"/>
</dbReference>
<dbReference type="AlphaFoldDB" id="A0A5Q2MZM7"/>
<dbReference type="Pfam" id="PF00590">
    <property type="entry name" value="TP_methylase"/>
    <property type="match status" value="1"/>
</dbReference>
<comment type="pathway">
    <text evidence="1">Cofactor biosynthesis; adenosylcobalamin biosynthesis.</text>
</comment>
<comment type="similarity">
    <text evidence="2 7">Belongs to the precorrin methyltransferase family.</text>
</comment>
<organism evidence="9 10">
    <name type="scientific">Heliorestis convoluta</name>
    <dbReference type="NCBI Taxonomy" id="356322"/>
    <lineage>
        <taxon>Bacteria</taxon>
        <taxon>Bacillati</taxon>
        <taxon>Bacillota</taxon>
        <taxon>Clostridia</taxon>
        <taxon>Eubacteriales</taxon>
        <taxon>Heliobacteriaceae</taxon>
        <taxon>Heliorestis</taxon>
    </lineage>
</organism>
<keyword evidence="3" id="KW-0169">Cobalamin biosynthesis</keyword>
<proteinExistence type="inferred from homology"/>
<evidence type="ECO:0000256" key="7">
    <source>
        <dbReference type="PIRNR" id="PIRNR036427"/>
    </source>
</evidence>
<dbReference type="GO" id="GO:0009236">
    <property type="term" value="P:cobalamin biosynthetic process"/>
    <property type="evidence" value="ECO:0007669"/>
    <property type="project" value="UniProtKB-UniRule"/>
</dbReference>
<keyword evidence="5 9" id="KW-0808">Transferase</keyword>
<name>A0A5Q2MZM7_9FIRM</name>
<dbReference type="Gene3D" id="3.30.950.10">
    <property type="entry name" value="Methyltransferase, Cobalt-precorrin-4 Transmethylase, Domain 2"/>
    <property type="match status" value="1"/>
</dbReference>
<gene>
    <name evidence="9" type="ORF">FTV88_0725</name>
</gene>
<dbReference type="InterPro" id="IPR012382">
    <property type="entry name" value="CobI/CbiL"/>
</dbReference>
<evidence type="ECO:0000259" key="8">
    <source>
        <dbReference type="Pfam" id="PF00590"/>
    </source>
</evidence>
<dbReference type="PANTHER" id="PTHR43467:SF2">
    <property type="entry name" value="COBALT-PRECORRIN-2 C(20)-METHYLTRANSFERASE"/>
    <property type="match status" value="1"/>
</dbReference>
<sequence length="239" mass="26064">MPLGQLYGIGVGPGDPELLTRKAYRILQDVKVIFTPQGKGGREGIALSIIKELIPPSSQVISLHLPMTQNKELLEKSWQEGAAQIYEVLQEQNCAFVTIGDCLLYSTYSYLIAALRSIDKTVQIESIPGITSFAAAASAANVALAEGTEPLLIVPALGETEKLRSYLKSFPNLVLMKGASSFEQIYKILEEEGRLSSSYYISRCGLSGEVIQKDLRLLQGQELDYLSLLLVKKGGLPVD</sequence>
<dbReference type="OrthoDB" id="9804789at2"/>
<dbReference type="CDD" id="cd11645">
    <property type="entry name" value="Precorrin_2_C20_MT"/>
    <property type="match status" value="1"/>
</dbReference>
<dbReference type="Proteomes" id="UP000366051">
    <property type="component" value="Chromosome"/>
</dbReference>
<evidence type="ECO:0000256" key="3">
    <source>
        <dbReference type="ARBA" id="ARBA00022573"/>
    </source>
</evidence>
<evidence type="ECO:0000256" key="5">
    <source>
        <dbReference type="ARBA" id="ARBA00022679"/>
    </source>
</evidence>
<dbReference type="NCBIfam" id="TIGR01467">
    <property type="entry name" value="cobI_cbiL"/>
    <property type="match status" value="1"/>
</dbReference>
<dbReference type="EC" id="2.1.1.130" evidence="9"/>
<evidence type="ECO:0000256" key="4">
    <source>
        <dbReference type="ARBA" id="ARBA00022603"/>
    </source>
</evidence>
<dbReference type="PANTHER" id="PTHR43467">
    <property type="entry name" value="COBALT-PRECORRIN-2 C(20)-METHYLTRANSFERASE"/>
    <property type="match status" value="1"/>
</dbReference>
<keyword evidence="10" id="KW-1185">Reference proteome</keyword>
<dbReference type="GO" id="GO:0032259">
    <property type="term" value="P:methylation"/>
    <property type="evidence" value="ECO:0007669"/>
    <property type="project" value="UniProtKB-KW"/>
</dbReference>
<reference evidence="10" key="1">
    <citation type="submission" date="2019-11" db="EMBL/GenBank/DDBJ databases">
        <title>Genome sequence of Heliorestis convoluta strain HH, an alkaliphilic and minimalistic phototrophic bacterium from a soda lake in Egypt.</title>
        <authorList>
            <person name="Dewey E.D."/>
            <person name="Stokes L.M."/>
            <person name="Burchell B.M."/>
            <person name="Shaffer K.N."/>
            <person name="Huntington A.M."/>
            <person name="Baker J.M."/>
            <person name="Nadendla S."/>
            <person name="Giglio M.G."/>
            <person name="Touchman J.W."/>
            <person name="Blankenship R.E."/>
            <person name="Madigan M.T."/>
            <person name="Sattley W.M."/>
        </authorList>
    </citation>
    <scope>NUCLEOTIDE SEQUENCE [LARGE SCALE GENOMIC DNA]</scope>
    <source>
        <strain evidence="10">HH</strain>
    </source>
</reference>
<feature type="domain" description="Tetrapyrrole methylase" evidence="8">
    <location>
        <begin position="6"/>
        <end position="211"/>
    </location>
</feature>
<dbReference type="InterPro" id="IPR035996">
    <property type="entry name" value="4pyrrol_Methylase_sf"/>
</dbReference>
<evidence type="ECO:0000256" key="1">
    <source>
        <dbReference type="ARBA" id="ARBA00004953"/>
    </source>
</evidence>
<evidence type="ECO:0000256" key="2">
    <source>
        <dbReference type="ARBA" id="ARBA00005879"/>
    </source>
</evidence>
<evidence type="ECO:0000313" key="10">
    <source>
        <dbReference type="Proteomes" id="UP000366051"/>
    </source>
</evidence>
<keyword evidence="4 9" id="KW-0489">Methyltransferase</keyword>
<dbReference type="InterPro" id="IPR006364">
    <property type="entry name" value="CobI/CbiL/CobIJ_dom"/>
</dbReference>
<protein>
    <submittedName>
        <fullName evidence="9">Precorrin-2 C20-methyltransferase</fullName>
        <ecNumber evidence="9">2.1.1.130</ecNumber>
    </submittedName>
</protein>
<dbReference type="PIRSF" id="PIRSF036427">
    <property type="entry name" value="Precrrn-2_mtase"/>
    <property type="match status" value="1"/>
</dbReference>